<feature type="domain" description="Aspartate dehydrogenase" evidence="7">
    <location>
        <begin position="170"/>
        <end position="257"/>
    </location>
</feature>
<evidence type="ECO:0000256" key="1">
    <source>
        <dbReference type="ARBA" id="ARBA00008331"/>
    </source>
</evidence>
<evidence type="ECO:0000256" key="6">
    <source>
        <dbReference type="ARBA" id="ARBA00023027"/>
    </source>
</evidence>
<dbReference type="InterPro" id="IPR020626">
    <property type="entry name" value="Asp_DH_prok"/>
</dbReference>
<dbReference type="EMBL" id="JBBJCI010000035">
    <property type="protein sequence ID" value="KAK7253580.1"/>
    <property type="molecule type" value="Genomic_DNA"/>
</dbReference>
<feature type="domain" description="Aspartate/homoserine dehydrogenase NAD-binding" evidence="8">
    <location>
        <begin position="9"/>
        <end position="120"/>
    </location>
</feature>
<evidence type="ECO:0000256" key="3">
    <source>
        <dbReference type="ARBA" id="ARBA00022642"/>
    </source>
</evidence>
<accession>A0ABR1GBS9</accession>
<dbReference type="InterPro" id="IPR002811">
    <property type="entry name" value="Asp_DH"/>
</dbReference>
<name>A0ABR1GBS9_AURAN</name>
<evidence type="ECO:0000313" key="10">
    <source>
        <dbReference type="Proteomes" id="UP001363151"/>
    </source>
</evidence>
<sequence length="271" mass="27779">MSGRVAVAGLGAVGLPVARALASGSIPGLRLAAVSASTEESGRSKLRSLGAEDVPVLGVERLAAEADVVVEGLPPSEFLAVAEPTLRAGRTLVALSVTQILRHPELEALAAAHGGRIVVPTGALIGLDAVRAAAEGGHIRSVVMRTKKPPKSLQNAPFVKEQNLDLSSLEEPLRLYEGSVRAASKLFPANVNVACALALAGVGPDETQYEIWADPGVERNTHTYAVVSDESNFEISIAGVPSAENPATGALTPLSAIATLRGLVATLKVGT</sequence>
<comment type="similarity">
    <text evidence="1">Belongs to the L-aspartate dehydrogenase family.</text>
</comment>
<evidence type="ECO:0000313" key="9">
    <source>
        <dbReference type="EMBL" id="KAK7253580.1"/>
    </source>
</evidence>
<organism evidence="9 10">
    <name type="scientific">Aureococcus anophagefferens</name>
    <name type="common">Harmful bloom alga</name>
    <dbReference type="NCBI Taxonomy" id="44056"/>
    <lineage>
        <taxon>Eukaryota</taxon>
        <taxon>Sar</taxon>
        <taxon>Stramenopiles</taxon>
        <taxon>Ochrophyta</taxon>
        <taxon>Pelagophyceae</taxon>
        <taxon>Pelagomonadales</taxon>
        <taxon>Pelagomonadaceae</taxon>
        <taxon>Aureococcus</taxon>
    </lineage>
</organism>
<dbReference type="InterPro" id="IPR036291">
    <property type="entry name" value="NAD(P)-bd_dom_sf"/>
</dbReference>
<keyword evidence="4" id="KW-0521">NADP</keyword>
<keyword evidence="10" id="KW-1185">Reference proteome</keyword>
<evidence type="ECO:0000256" key="4">
    <source>
        <dbReference type="ARBA" id="ARBA00022857"/>
    </source>
</evidence>
<gene>
    <name evidence="9" type="ORF">SO694_000011312</name>
</gene>
<evidence type="ECO:0000259" key="8">
    <source>
        <dbReference type="Pfam" id="PF03447"/>
    </source>
</evidence>
<evidence type="ECO:0000259" key="7">
    <source>
        <dbReference type="Pfam" id="PF01958"/>
    </source>
</evidence>
<proteinExistence type="inferred from homology"/>
<dbReference type="Pfam" id="PF01958">
    <property type="entry name" value="Asp_DH_C"/>
    <property type="match status" value="1"/>
</dbReference>
<dbReference type="Pfam" id="PF03447">
    <property type="entry name" value="NAD_binding_3"/>
    <property type="match status" value="1"/>
</dbReference>
<keyword evidence="5" id="KW-0560">Oxidoreductase</keyword>
<dbReference type="PANTHER" id="PTHR31873:SF6">
    <property type="entry name" value="ASPARTATE DEHYDROGENASE DOMAIN-CONTAINING PROTEIN"/>
    <property type="match status" value="1"/>
</dbReference>
<dbReference type="HAMAP" id="MF_01265">
    <property type="entry name" value="NadX"/>
    <property type="match status" value="1"/>
</dbReference>
<keyword evidence="6" id="KW-0520">NAD</keyword>
<dbReference type="Gene3D" id="3.30.360.10">
    <property type="entry name" value="Dihydrodipicolinate Reductase, domain 2"/>
    <property type="match status" value="1"/>
</dbReference>
<reference evidence="9 10" key="1">
    <citation type="submission" date="2024-03" db="EMBL/GenBank/DDBJ databases">
        <title>Aureococcus anophagefferens CCMP1851 and Kratosvirus quantuckense: Draft genome of a second virus-susceptible host strain in the model system.</title>
        <authorList>
            <person name="Chase E."/>
            <person name="Truchon A.R."/>
            <person name="Schepens W."/>
            <person name="Wilhelm S.W."/>
        </authorList>
    </citation>
    <scope>NUCLEOTIDE SEQUENCE [LARGE SCALE GENOMIC DNA]</scope>
    <source>
        <strain evidence="9 10">CCMP1851</strain>
    </source>
</reference>
<dbReference type="Proteomes" id="UP001363151">
    <property type="component" value="Unassembled WGS sequence"/>
</dbReference>
<keyword evidence="3" id="KW-0662">Pyridine nucleotide biosynthesis</keyword>
<dbReference type="InterPro" id="IPR011182">
    <property type="entry name" value="L-Asp_DH"/>
</dbReference>
<protein>
    <recommendedName>
        <fullName evidence="2">Aspartate dehydrogenase domain-containing protein</fullName>
    </recommendedName>
</protein>
<evidence type="ECO:0000256" key="5">
    <source>
        <dbReference type="ARBA" id="ARBA00023002"/>
    </source>
</evidence>
<dbReference type="InterPro" id="IPR005106">
    <property type="entry name" value="Asp/hSer_DH_NAD-bd"/>
</dbReference>
<dbReference type="NCBIfam" id="NF009825">
    <property type="entry name" value="PRK13302.1"/>
    <property type="match status" value="1"/>
</dbReference>
<dbReference type="PIRSF" id="PIRSF005227">
    <property type="entry name" value="Asp_dh_NAD_syn"/>
    <property type="match status" value="1"/>
</dbReference>
<dbReference type="Gene3D" id="3.40.50.720">
    <property type="entry name" value="NAD(P)-binding Rossmann-like Domain"/>
    <property type="match status" value="1"/>
</dbReference>
<dbReference type="PANTHER" id="PTHR31873">
    <property type="entry name" value="L-ASPARTATE DEHYDROGENASE-RELATED"/>
    <property type="match status" value="1"/>
</dbReference>
<comment type="caution">
    <text evidence="9">The sequence shown here is derived from an EMBL/GenBank/DDBJ whole genome shotgun (WGS) entry which is preliminary data.</text>
</comment>
<dbReference type="SUPFAM" id="SSF51735">
    <property type="entry name" value="NAD(P)-binding Rossmann-fold domains"/>
    <property type="match status" value="1"/>
</dbReference>
<dbReference type="SUPFAM" id="SSF55347">
    <property type="entry name" value="Glyceraldehyde-3-phosphate dehydrogenase-like, C-terminal domain"/>
    <property type="match status" value="1"/>
</dbReference>
<evidence type="ECO:0000256" key="2">
    <source>
        <dbReference type="ARBA" id="ARBA00020169"/>
    </source>
</evidence>